<dbReference type="EMBL" id="UINC01146285">
    <property type="protein sequence ID" value="SVD36924.1"/>
    <property type="molecule type" value="Genomic_DNA"/>
</dbReference>
<gene>
    <name evidence="1" type="ORF">METZ01_LOCUS389778</name>
</gene>
<reference evidence="1" key="1">
    <citation type="submission" date="2018-05" db="EMBL/GenBank/DDBJ databases">
        <authorList>
            <person name="Lanie J.A."/>
            <person name="Ng W.-L."/>
            <person name="Kazmierczak K.M."/>
            <person name="Andrzejewski T.M."/>
            <person name="Davidsen T.M."/>
            <person name="Wayne K.J."/>
            <person name="Tettelin H."/>
            <person name="Glass J.I."/>
            <person name="Rusch D."/>
            <person name="Podicherti R."/>
            <person name="Tsui H.-C.T."/>
            <person name="Winkler M.E."/>
        </authorList>
    </citation>
    <scope>NUCLEOTIDE SEQUENCE</scope>
</reference>
<organism evidence="1">
    <name type="scientific">marine metagenome</name>
    <dbReference type="NCBI Taxonomy" id="408172"/>
    <lineage>
        <taxon>unclassified sequences</taxon>
        <taxon>metagenomes</taxon>
        <taxon>ecological metagenomes</taxon>
    </lineage>
</organism>
<protein>
    <submittedName>
        <fullName evidence="1">Uncharacterized protein</fullName>
    </submittedName>
</protein>
<evidence type="ECO:0000313" key="1">
    <source>
        <dbReference type="EMBL" id="SVD36924.1"/>
    </source>
</evidence>
<dbReference type="AlphaFoldDB" id="A0A382URP2"/>
<accession>A0A382URP2</accession>
<proteinExistence type="predicted"/>
<name>A0A382URP2_9ZZZZ</name>
<sequence>MAISDILIKITRNTGTTQVQPNWEKFYREENYLKHKAKQLENLIGRCATWHIRKSADKNYRNDFQYSVWDHQ</sequence>